<sequence length="140" mass="16061">MGEFEIDDDRRRVDRDVLWEFMSTQAYWGRFRDRAMVERQLDGAWRIVAAYRTDDGAMLGFARAFSDGEAAAYLADVFVVEEARGNGVGKALVRAMIEDGPGRHFRWMLHTADAHELYRGFGFAEPDATYMERRRPVTGS</sequence>
<dbReference type="InterPro" id="IPR000182">
    <property type="entry name" value="GNAT_dom"/>
</dbReference>
<gene>
    <name evidence="2" type="ORF">JT362_13645</name>
</gene>
<comment type="caution">
    <text evidence="2">The sequence shown here is derived from an EMBL/GenBank/DDBJ whole genome shotgun (WGS) entry which is preliminary data.</text>
</comment>
<name>A0ABT2J8F9_9PSEU</name>
<dbReference type="Gene3D" id="3.40.630.30">
    <property type="match status" value="1"/>
</dbReference>
<feature type="domain" description="N-acetyltransferase" evidence="1">
    <location>
        <begin position="4"/>
        <end position="140"/>
    </location>
</feature>
<dbReference type="InterPro" id="IPR016181">
    <property type="entry name" value="Acyl_CoA_acyltransferase"/>
</dbReference>
<keyword evidence="3" id="KW-1185">Reference proteome</keyword>
<evidence type="ECO:0000259" key="1">
    <source>
        <dbReference type="PROSITE" id="PS51186"/>
    </source>
</evidence>
<dbReference type="PANTHER" id="PTHR43233:SF1">
    <property type="entry name" value="FAMILY N-ACETYLTRANSFERASE, PUTATIVE (AFU_ORTHOLOGUE AFUA_6G03350)-RELATED"/>
    <property type="match status" value="1"/>
</dbReference>
<evidence type="ECO:0000313" key="2">
    <source>
        <dbReference type="EMBL" id="MCT2584162.1"/>
    </source>
</evidence>
<dbReference type="EMBL" id="JAFFZE010000011">
    <property type="protein sequence ID" value="MCT2584162.1"/>
    <property type="molecule type" value="Genomic_DNA"/>
</dbReference>
<dbReference type="PANTHER" id="PTHR43233">
    <property type="entry name" value="FAMILY N-ACETYLTRANSFERASE, PUTATIVE (AFU_ORTHOLOGUE AFUA_6G03350)-RELATED"/>
    <property type="match status" value="1"/>
</dbReference>
<protein>
    <submittedName>
        <fullName evidence="2">GNAT family N-acetyltransferase</fullName>
    </submittedName>
</protein>
<dbReference type="SUPFAM" id="SSF55729">
    <property type="entry name" value="Acyl-CoA N-acyltransferases (Nat)"/>
    <property type="match status" value="1"/>
</dbReference>
<evidence type="ECO:0000313" key="3">
    <source>
        <dbReference type="Proteomes" id="UP001156441"/>
    </source>
</evidence>
<dbReference type="PROSITE" id="PS51186">
    <property type="entry name" value="GNAT"/>
    <property type="match status" value="1"/>
</dbReference>
<proteinExistence type="predicted"/>
<accession>A0ABT2J8F9</accession>
<dbReference type="CDD" id="cd04301">
    <property type="entry name" value="NAT_SF"/>
    <property type="match status" value="1"/>
</dbReference>
<dbReference type="RefSeq" id="WP_260191559.1">
    <property type="nucleotide sequence ID" value="NZ_JAFFZE010000011.1"/>
</dbReference>
<reference evidence="2 3" key="1">
    <citation type="submission" date="2021-02" db="EMBL/GenBank/DDBJ databases">
        <title>Actinophytocola xerophila sp. nov., isolated from soil of cotton cropping field.</title>
        <authorList>
            <person name="Huang R."/>
            <person name="Chen X."/>
            <person name="Ge X."/>
            <person name="Liu W."/>
        </authorList>
    </citation>
    <scope>NUCLEOTIDE SEQUENCE [LARGE SCALE GENOMIC DNA]</scope>
    <source>
        <strain evidence="2 3">S1-96</strain>
    </source>
</reference>
<dbReference type="Pfam" id="PF00583">
    <property type="entry name" value="Acetyltransf_1"/>
    <property type="match status" value="1"/>
</dbReference>
<dbReference type="Proteomes" id="UP001156441">
    <property type="component" value="Unassembled WGS sequence"/>
</dbReference>
<organism evidence="2 3">
    <name type="scientific">Actinophytocola gossypii</name>
    <dbReference type="NCBI Taxonomy" id="2812003"/>
    <lineage>
        <taxon>Bacteria</taxon>
        <taxon>Bacillati</taxon>
        <taxon>Actinomycetota</taxon>
        <taxon>Actinomycetes</taxon>
        <taxon>Pseudonocardiales</taxon>
        <taxon>Pseudonocardiaceae</taxon>
    </lineage>
</organism>
<dbReference type="InterPro" id="IPR053144">
    <property type="entry name" value="Acetyltransferase_Butenolide"/>
</dbReference>